<keyword evidence="2 4" id="KW-0819">tRNA processing</keyword>
<dbReference type="PIRSF" id="PIRSF001430">
    <property type="entry name" value="tRNA_psdUrid_synth"/>
    <property type="match status" value="1"/>
</dbReference>
<evidence type="ECO:0000313" key="10">
    <source>
        <dbReference type="Proteomes" id="UP000067708"/>
    </source>
</evidence>
<name>A0A060JGZ4_9MICO</name>
<dbReference type="Proteomes" id="UP000067708">
    <property type="component" value="Chromosome"/>
</dbReference>
<evidence type="ECO:0000256" key="1">
    <source>
        <dbReference type="ARBA" id="ARBA00009375"/>
    </source>
</evidence>
<dbReference type="Gene3D" id="3.30.70.580">
    <property type="entry name" value="Pseudouridine synthase I, catalytic domain, N-terminal subdomain"/>
    <property type="match status" value="1"/>
</dbReference>
<gene>
    <name evidence="4" type="primary">truA</name>
    <name evidence="9" type="ORF">Rhola_00012120</name>
</gene>
<dbReference type="EC" id="5.4.99.12" evidence="4"/>
<protein>
    <recommendedName>
        <fullName evidence="4">tRNA pseudouridine synthase A</fullName>
        <ecNumber evidence="4">5.4.99.12</ecNumber>
    </recommendedName>
    <alternativeName>
        <fullName evidence="4">tRNA pseudouridine(38-40) synthase</fullName>
    </alternativeName>
    <alternativeName>
        <fullName evidence="4">tRNA pseudouridylate synthase I</fullName>
    </alternativeName>
    <alternativeName>
        <fullName evidence="4">tRNA-uridine isomerase I</fullName>
    </alternativeName>
</protein>
<comment type="caution">
    <text evidence="4">Lacks conserved residue(s) required for the propagation of feature annotation.</text>
</comment>
<sequence length="290" mass="32034">MNKPVDPSVDGFIRYRIDLAYDGTNYWGFAAQKKHRTVQGELLKALTTVFGKSKTAFDMRVAGRTDAGVHATGQVIHIDLTQKQLKRLGRTVGMMGSLNDLLPQDIRIYSVSEAPAGFDARYSASYRRYRYVIADKLAPKNPLLARSTLWIKHELDLVQMQASALGLIGLHDYASFCRPKLGATTIREVRELTVKRNPDAGNVIEVEILADAFCHNMVRAIVGALIAAGEGKTTPDGVIKRLEKRSRIGSFKVQPPHGLTLIEVGYPADDKLAAQAEMAKNLRTLDEAED</sequence>
<comment type="catalytic activity">
    <reaction evidence="4 7">
        <text>uridine(38/39/40) in tRNA = pseudouridine(38/39/40) in tRNA</text>
        <dbReference type="Rhea" id="RHEA:22376"/>
        <dbReference type="Rhea" id="RHEA-COMP:10085"/>
        <dbReference type="Rhea" id="RHEA-COMP:10087"/>
        <dbReference type="ChEBI" id="CHEBI:65314"/>
        <dbReference type="ChEBI" id="CHEBI:65315"/>
        <dbReference type="EC" id="5.4.99.12"/>
    </reaction>
</comment>
<dbReference type="STRING" id="529884.Rhola_00012120"/>
<proteinExistence type="inferred from homology"/>
<organism evidence="9 10">
    <name type="scientific">Rhodoluna lacicola</name>
    <dbReference type="NCBI Taxonomy" id="529884"/>
    <lineage>
        <taxon>Bacteria</taxon>
        <taxon>Bacillati</taxon>
        <taxon>Actinomycetota</taxon>
        <taxon>Actinomycetes</taxon>
        <taxon>Micrococcales</taxon>
        <taxon>Microbacteriaceae</taxon>
        <taxon>Luna cluster</taxon>
        <taxon>Luna-1 subcluster</taxon>
        <taxon>Rhodoluna</taxon>
    </lineage>
</organism>
<dbReference type="HAMAP" id="MF_00171">
    <property type="entry name" value="TruA"/>
    <property type="match status" value="1"/>
</dbReference>
<feature type="domain" description="Pseudouridine synthase I TruA alpha/beta" evidence="8">
    <location>
        <begin position="167"/>
        <end position="267"/>
    </location>
</feature>
<dbReference type="GO" id="GO:0160147">
    <property type="term" value="F:tRNA pseudouridine(38-40) synthase activity"/>
    <property type="evidence" value="ECO:0007669"/>
    <property type="project" value="UniProtKB-EC"/>
</dbReference>
<dbReference type="FunFam" id="3.30.70.580:FF:000001">
    <property type="entry name" value="tRNA pseudouridine synthase A"/>
    <property type="match status" value="1"/>
</dbReference>
<evidence type="ECO:0000256" key="2">
    <source>
        <dbReference type="ARBA" id="ARBA00022694"/>
    </source>
</evidence>
<dbReference type="PANTHER" id="PTHR11142">
    <property type="entry name" value="PSEUDOURIDYLATE SYNTHASE"/>
    <property type="match status" value="1"/>
</dbReference>
<evidence type="ECO:0000256" key="5">
    <source>
        <dbReference type="PIRSR" id="PIRSR001430-1"/>
    </source>
</evidence>
<dbReference type="InterPro" id="IPR020097">
    <property type="entry name" value="PsdUridine_synth_TruA_a/b_dom"/>
</dbReference>
<accession>A0A060JGZ4</accession>
<evidence type="ECO:0000256" key="6">
    <source>
        <dbReference type="PIRSR" id="PIRSR001430-2"/>
    </source>
</evidence>
<dbReference type="InterPro" id="IPR020094">
    <property type="entry name" value="TruA/RsuA/RluB/E/F_N"/>
</dbReference>
<dbReference type="Gene3D" id="3.30.70.660">
    <property type="entry name" value="Pseudouridine synthase I, catalytic domain, C-terminal subdomain"/>
    <property type="match status" value="1"/>
</dbReference>
<feature type="active site" description="Nucleophile" evidence="4 5">
    <location>
        <position position="66"/>
    </location>
</feature>
<reference evidence="9 10" key="1">
    <citation type="journal article" date="2014" name="Int. J. Syst. Evol. Microbiol.">
        <title>Rhodoluna lacicola gen. nov., sp. nov., a planktonic freshwater bacterium with stream-lined genome.</title>
        <authorList>
            <person name="Hahn M."/>
            <person name="Schmidt J."/>
            <person name="Taipale S.J."/>
            <person name="Doolittle W.F."/>
            <person name="Koll U."/>
        </authorList>
    </citation>
    <scope>NUCLEOTIDE SEQUENCE [LARGE SCALE GENOMIC DNA]</scope>
    <source>
        <strain evidence="9 10">MWH-Ta8</strain>
    </source>
</reference>
<evidence type="ECO:0000256" key="7">
    <source>
        <dbReference type="RuleBase" id="RU003792"/>
    </source>
</evidence>
<dbReference type="HOGENOM" id="CLU_014673_0_2_11"/>
<dbReference type="EMBL" id="CP007490">
    <property type="protein sequence ID" value="AIC48005.1"/>
    <property type="molecule type" value="Genomic_DNA"/>
</dbReference>
<dbReference type="RefSeq" id="WP_038503144.1">
    <property type="nucleotide sequence ID" value="NZ_CP007490.1"/>
</dbReference>
<feature type="domain" description="Pseudouridine synthase I TruA alpha/beta" evidence="8">
    <location>
        <begin position="20"/>
        <end position="122"/>
    </location>
</feature>
<dbReference type="InterPro" id="IPR020103">
    <property type="entry name" value="PsdUridine_synth_cat_dom_sf"/>
</dbReference>
<dbReference type="AlphaFoldDB" id="A0A060JGZ4"/>
<dbReference type="InterPro" id="IPR001406">
    <property type="entry name" value="PsdUridine_synth_TruA"/>
</dbReference>
<dbReference type="CDD" id="cd02570">
    <property type="entry name" value="PseudoU_synth_EcTruA"/>
    <property type="match status" value="1"/>
</dbReference>
<dbReference type="NCBIfam" id="TIGR00071">
    <property type="entry name" value="hisT_truA"/>
    <property type="match status" value="1"/>
</dbReference>
<comment type="similarity">
    <text evidence="1 4 7">Belongs to the tRNA pseudouridine synthase TruA family.</text>
</comment>
<feature type="binding site" evidence="4 6">
    <location>
        <position position="129"/>
    </location>
    <ligand>
        <name>substrate</name>
    </ligand>
</feature>
<comment type="subunit">
    <text evidence="4">Homodimer.</text>
</comment>
<evidence type="ECO:0000259" key="8">
    <source>
        <dbReference type="Pfam" id="PF01416"/>
    </source>
</evidence>
<dbReference type="PATRIC" id="fig|529884.3.peg.1172"/>
<keyword evidence="10" id="KW-1185">Reference proteome</keyword>
<dbReference type="PANTHER" id="PTHR11142:SF0">
    <property type="entry name" value="TRNA PSEUDOURIDINE SYNTHASE-LIKE 1"/>
    <property type="match status" value="1"/>
</dbReference>
<evidence type="ECO:0000313" key="9">
    <source>
        <dbReference type="EMBL" id="AIC48005.1"/>
    </source>
</evidence>
<dbReference type="InterPro" id="IPR020095">
    <property type="entry name" value="PsdUridine_synth_TruA_C"/>
</dbReference>
<dbReference type="Pfam" id="PF01416">
    <property type="entry name" value="PseudoU_synth_1"/>
    <property type="match status" value="2"/>
</dbReference>
<dbReference type="OrthoDB" id="9811823at2"/>
<dbReference type="eggNOG" id="COG0101">
    <property type="taxonomic scope" value="Bacteria"/>
</dbReference>
<dbReference type="GO" id="GO:0031119">
    <property type="term" value="P:tRNA pseudouridine synthesis"/>
    <property type="evidence" value="ECO:0007669"/>
    <property type="project" value="UniProtKB-UniRule"/>
</dbReference>
<dbReference type="SUPFAM" id="SSF55120">
    <property type="entry name" value="Pseudouridine synthase"/>
    <property type="match status" value="1"/>
</dbReference>
<keyword evidence="3 4" id="KW-0413">Isomerase</keyword>
<comment type="function">
    <text evidence="4">Formation of pseudouridine at positions 38, 39 and 40 in the anticodon stem and loop of transfer RNAs.</text>
</comment>
<evidence type="ECO:0000256" key="4">
    <source>
        <dbReference type="HAMAP-Rule" id="MF_00171"/>
    </source>
</evidence>
<dbReference type="KEGG" id="rla:Rhola_00012120"/>
<dbReference type="GO" id="GO:0003723">
    <property type="term" value="F:RNA binding"/>
    <property type="evidence" value="ECO:0007669"/>
    <property type="project" value="InterPro"/>
</dbReference>
<evidence type="ECO:0000256" key="3">
    <source>
        <dbReference type="ARBA" id="ARBA00023235"/>
    </source>
</evidence>